<dbReference type="InterPro" id="IPR003961">
    <property type="entry name" value="FN3_dom"/>
</dbReference>
<dbReference type="PROSITE" id="PS50853">
    <property type="entry name" value="FN3"/>
    <property type="match status" value="2"/>
</dbReference>
<dbReference type="GO" id="GO:0030246">
    <property type="term" value="F:carbohydrate binding"/>
    <property type="evidence" value="ECO:0007669"/>
    <property type="project" value="InterPro"/>
</dbReference>
<dbReference type="Proteomes" id="UP000777784">
    <property type="component" value="Unassembled WGS sequence"/>
</dbReference>
<evidence type="ECO:0000313" key="3">
    <source>
        <dbReference type="Proteomes" id="UP000777784"/>
    </source>
</evidence>
<dbReference type="InterPro" id="IPR013783">
    <property type="entry name" value="Ig-like_fold"/>
</dbReference>
<name>A0A948RV64_UNCEI</name>
<dbReference type="AlphaFoldDB" id="A0A948RV64"/>
<evidence type="ECO:0000259" key="1">
    <source>
        <dbReference type="PROSITE" id="PS50853"/>
    </source>
</evidence>
<dbReference type="InterPro" id="IPR008965">
    <property type="entry name" value="CBM2/CBM3_carb-bd_dom_sf"/>
</dbReference>
<dbReference type="Gene3D" id="2.60.40.680">
    <property type="match status" value="1"/>
</dbReference>
<protein>
    <recommendedName>
        <fullName evidence="1">Fibronectin type-III domain-containing protein</fullName>
    </recommendedName>
</protein>
<sequence>MTQHRVLLFLGAGVLAFIFSWGCGISGDGDISPGDPTPGTLSIKDFNVTDISDSSAVLTWKTSGDAMGIVRYSKSSTLVNTASRTTSIGANHIASIMGLDPETTYYYEVTVTDPRGRQDQLTGQSLRTLPPLALSDSTAPNITDLHIKGITSSKALIEWRTDDHTWGQVFYGLSTSYGFITSEPLSPKSYNRGHSVILTELTENTQYHLSVGVNNMPGLQSFSENFPFRTLARPTISFSPDTIHAGADEFQIAIHIENVENLAGLAITIAYEPAKMEVIRLEQGPFFYGNNPFLLLRDQTAGIGRFRFDASWGLIIEDDEPIGTKADGGGDIAYMICKSIASGTASLIFITADSDGDGKAETRLLDHNRLEIDYHSEHGFVIR</sequence>
<dbReference type="SUPFAM" id="SSF49384">
    <property type="entry name" value="Carbohydrate-binding domain"/>
    <property type="match status" value="1"/>
</dbReference>
<dbReference type="SMART" id="SM00060">
    <property type="entry name" value="FN3"/>
    <property type="match status" value="2"/>
</dbReference>
<dbReference type="GO" id="GO:0046872">
    <property type="term" value="F:metal ion binding"/>
    <property type="evidence" value="ECO:0007669"/>
    <property type="project" value="InterPro"/>
</dbReference>
<dbReference type="GO" id="GO:0003993">
    <property type="term" value="F:acid phosphatase activity"/>
    <property type="evidence" value="ECO:0007669"/>
    <property type="project" value="InterPro"/>
</dbReference>
<feature type="domain" description="Fibronectin type-III" evidence="1">
    <location>
        <begin position="42"/>
        <end position="131"/>
    </location>
</feature>
<accession>A0A948RV64</accession>
<gene>
    <name evidence="2" type="ORF">KJ970_03905</name>
</gene>
<reference evidence="2" key="1">
    <citation type="submission" date="2021-05" db="EMBL/GenBank/DDBJ databases">
        <title>Energy efficiency and biological interactions define the core microbiome of deep oligotrophic groundwater.</title>
        <authorList>
            <person name="Mehrshad M."/>
            <person name="Lopez-Fernandez M."/>
            <person name="Bell E."/>
            <person name="Bernier-Latmani R."/>
            <person name="Bertilsson S."/>
            <person name="Dopson M."/>
        </authorList>
    </citation>
    <scope>NUCLEOTIDE SEQUENCE</scope>
    <source>
        <strain evidence="2">Modern_marine.mb.64</strain>
    </source>
</reference>
<dbReference type="CDD" id="cd00063">
    <property type="entry name" value="FN3"/>
    <property type="match status" value="2"/>
</dbReference>
<evidence type="ECO:0000313" key="2">
    <source>
        <dbReference type="EMBL" id="MBU2690047.1"/>
    </source>
</evidence>
<comment type="caution">
    <text evidence="2">The sequence shown here is derived from an EMBL/GenBank/DDBJ whole genome shotgun (WGS) entry which is preliminary data.</text>
</comment>
<organism evidence="2 3">
    <name type="scientific">Eiseniibacteriota bacterium</name>
    <dbReference type="NCBI Taxonomy" id="2212470"/>
    <lineage>
        <taxon>Bacteria</taxon>
        <taxon>Candidatus Eiseniibacteriota</taxon>
    </lineage>
</organism>
<dbReference type="Gene3D" id="2.60.40.10">
    <property type="entry name" value="Immunoglobulins"/>
    <property type="match status" value="1"/>
</dbReference>
<dbReference type="SUPFAM" id="SSF49265">
    <property type="entry name" value="Fibronectin type III"/>
    <property type="match status" value="1"/>
</dbReference>
<dbReference type="EMBL" id="JAHJDP010000023">
    <property type="protein sequence ID" value="MBU2690047.1"/>
    <property type="molecule type" value="Genomic_DNA"/>
</dbReference>
<dbReference type="CDD" id="cd08547">
    <property type="entry name" value="Type_II_cohesin"/>
    <property type="match status" value="1"/>
</dbReference>
<feature type="domain" description="Fibronectin type-III" evidence="1">
    <location>
        <begin position="141"/>
        <end position="233"/>
    </location>
</feature>
<proteinExistence type="predicted"/>
<dbReference type="InterPro" id="IPR036116">
    <property type="entry name" value="FN3_sf"/>
</dbReference>